<comment type="caution">
    <text evidence="1">The sequence shown here is derived from an EMBL/GenBank/DDBJ whole genome shotgun (WGS) entry which is preliminary data.</text>
</comment>
<dbReference type="AlphaFoldDB" id="A0A371FJ50"/>
<keyword evidence="2" id="KW-1185">Reference proteome</keyword>
<evidence type="ECO:0000313" key="2">
    <source>
        <dbReference type="Proteomes" id="UP000257109"/>
    </source>
</evidence>
<evidence type="ECO:0000313" key="1">
    <source>
        <dbReference type="EMBL" id="RDX78260.1"/>
    </source>
</evidence>
<name>A0A371FJ50_MUCPR</name>
<evidence type="ECO:0008006" key="3">
    <source>
        <dbReference type="Google" id="ProtNLM"/>
    </source>
</evidence>
<sequence>MLHFLESESYYSLATTSNSYGVTWNEDLKWWDCITKSEDSSNGIIGHGKATRETTDTRTTLQAETDPTTLQVETGPIQFDEAKHDKAMIATLLSNVPNDDSLEVVHDVRSLELSLDENSYINIRNKLPFRHNREIGCITQGKKIEGCKWVFSLKHKAYGSIESCKVKYTENLIISSCNSRLATYEEVYIDISPGYVVPSKDKLVCKLKRALKETAFIVYIDDMIIIGNDTKEIAKIQMQLSTKFEG</sequence>
<protein>
    <recommendedName>
        <fullName evidence="3">Reverse transcriptase Ty1/copia-type domain-containing protein</fullName>
    </recommendedName>
</protein>
<proteinExistence type="predicted"/>
<accession>A0A371FJ50</accession>
<feature type="non-terminal residue" evidence="1">
    <location>
        <position position="1"/>
    </location>
</feature>
<reference evidence="1" key="1">
    <citation type="submission" date="2018-05" db="EMBL/GenBank/DDBJ databases">
        <title>Draft genome of Mucuna pruriens seed.</title>
        <authorList>
            <person name="Nnadi N.E."/>
            <person name="Vos R."/>
            <person name="Hasami M.H."/>
            <person name="Devisetty U.K."/>
            <person name="Aguiy J.C."/>
        </authorList>
    </citation>
    <scope>NUCLEOTIDE SEQUENCE [LARGE SCALE GENOMIC DNA]</scope>
    <source>
        <strain evidence="1">JCA_2017</strain>
    </source>
</reference>
<dbReference type="EMBL" id="QJKJ01008916">
    <property type="protein sequence ID" value="RDX78260.1"/>
    <property type="molecule type" value="Genomic_DNA"/>
</dbReference>
<dbReference type="Proteomes" id="UP000257109">
    <property type="component" value="Unassembled WGS sequence"/>
</dbReference>
<gene>
    <name evidence="1" type="ORF">CR513_41481</name>
</gene>
<organism evidence="1 2">
    <name type="scientific">Mucuna pruriens</name>
    <name type="common">Velvet bean</name>
    <name type="synonym">Dolichos pruriens</name>
    <dbReference type="NCBI Taxonomy" id="157652"/>
    <lineage>
        <taxon>Eukaryota</taxon>
        <taxon>Viridiplantae</taxon>
        <taxon>Streptophyta</taxon>
        <taxon>Embryophyta</taxon>
        <taxon>Tracheophyta</taxon>
        <taxon>Spermatophyta</taxon>
        <taxon>Magnoliopsida</taxon>
        <taxon>eudicotyledons</taxon>
        <taxon>Gunneridae</taxon>
        <taxon>Pentapetalae</taxon>
        <taxon>rosids</taxon>
        <taxon>fabids</taxon>
        <taxon>Fabales</taxon>
        <taxon>Fabaceae</taxon>
        <taxon>Papilionoideae</taxon>
        <taxon>50 kb inversion clade</taxon>
        <taxon>NPAAA clade</taxon>
        <taxon>indigoferoid/millettioid clade</taxon>
        <taxon>Phaseoleae</taxon>
        <taxon>Mucuna</taxon>
    </lineage>
</organism>